<dbReference type="InterPro" id="IPR002938">
    <property type="entry name" value="FAD-bd"/>
</dbReference>
<dbReference type="PANTHER" id="PTHR13789:SF268">
    <property type="entry name" value="5-METHYLPHENAZINE-1-CARBOXYLATE 1-MONOOXYGENASE"/>
    <property type="match status" value="1"/>
</dbReference>
<dbReference type="PANTHER" id="PTHR13789">
    <property type="entry name" value="MONOOXYGENASE"/>
    <property type="match status" value="1"/>
</dbReference>
<dbReference type="Proteomes" id="UP000198893">
    <property type="component" value="Unassembled WGS sequence"/>
</dbReference>
<keyword evidence="1" id="KW-0560">Oxidoreductase</keyword>
<dbReference type="InterPro" id="IPR036188">
    <property type="entry name" value="FAD/NAD-bd_sf"/>
</dbReference>
<feature type="domain" description="FAD-binding" evidence="3">
    <location>
        <begin position="2"/>
        <end position="172"/>
    </location>
</feature>
<dbReference type="Pfam" id="PF01494">
    <property type="entry name" value="FAD_binding_3"/>
    <property type="match status" value="2"/>
</dbReference>
<sequence length="416" mass="45449">MTVLIAGGGIAGLTLGLSLHQVGVPFRIFEAVETIRPLGVGLNLQPHAVRELMALGLEDGLDLVGLRTAEVAYFSRQGGLIWAEPRGQEAGYRWPQFSIHRGGLQMLLFRALQELAPGAIRTGAAIRDWDETAQGVKVRLCNRVTGHDLGVAEGTVLVGADGINSSIRARLYPDEGPARWGGTMMWRGVSYGPRFRGGRSMAMIGEKARKFVVYPIADTEDGGSLLNWIADLTMPEGYRWREQDWNRAGKFDDFLPRFSDWRYDWLDVPGVIGAAQAVYEFPMVDRDPLPRWSFGPVSLIGDAAHAMYPIGSNGASQGIMDARVLARALRDIGPVPKALCAYEDARRESVNALVLRNRGDGPDRILNIVAARAPEGFEDIETVMPEAERAALADDYRRAAGMEMAALNASDPIIPP</sequence>
<evidence type="ECO:0000256" key="1">
    <source>
        <dbReference type="ARBA" id="ARBA00023002"/>
    </source>
</evidence>
<feature type="domain" description="FAD-binding" evidence="3">
    <location>
        <begin position="291"/>
        <end position="354"/>
    </location>
</feature>
<dbReference type="Gene3D" id="3.30.9.30">
    <property type="match status" value="1"/>
</dbReference>
<proteinExistence type="predicted"/>
<reference evidence="4 5" key="1">
    <citation type="submission" date="2016-10" db="EMBL/GenBank/DDBJ databases">
        <authorList>
            <person name="de Groot N.N."/>
        </authorList>
    </citation>
    <scope>NUCLEOTIDE SEQUENCE [LARGE SCALE GENOMIC DNA]</scope>
    <source>
        <strain evidence="4 5">DSM 27842</strain>
    </source>
</reference>
<evidence type="ECO:0000256" key="2">
    <source>
        <dbReference type="ARBA" id="ARBA00023033"/>
    </source>
</evidence>
<name>A0A1H8NUC1_9RHOB</name>
<dbReference type="EMBL" id="FODS01000004">
    <property type="protein sequence ID" value="SEO33246.1"/>
    <property type="molecule type" value="Genomic_DNA"/>
</dbReference>
<evidence type="ECO:0000313" key="5">
    <source>
        <dbReference type="Proteomes" id="UP000198893"/>
    </source>
</evidence>
<dbReference type="NCBIfam" id="NF005720">
    <property type="entry name" value="PRK07538.1"/>
    <property type="match status" value="1"/>
</dbReference>
<dbReference type="InterPro" id="IPR050493">
    <property type="entry name" value="FAD-dep_Monooxygenase_BioMet"/>
</dbReference>
<dbReference type="SUPFAM" id="SSF51905">
    <property type="entry name" value="FAD/NAD(P)-binding domain"/>
    <property type="match status" value="1"/>
</dbReference>
<dbReference type="AlphaFoldDB" id="A0A1H8NUC1"/>
<gene>
    <name evidence="4" type="ORF">SAMN04490248_1049</name>
</gene>
<dbReference type="RefSeq" id="WP_093115962.1">
    <property type="nucleotide sequence ID" value="NZ_FODS01000004.1"/>
</dbReference>
<accession>A0A1H8NUC1</accession>
<dbReference type="Gene3D" id="3.50.50.60">
    <property type="entry name" value="FAD/NAD(P)-binding domain"/>
    <property type="match status" value="1"/>
</dbReference>
<evidence type="ECO:0000259" key="3">
    <source>
        <dbReference type="Pfam" id="PF01494"/>
    </source>
</evidence>
<dbReference type="OrthoDB" id="4230779at2"/>
<organism evidence="4 5">
    <name type="scientific">Salinihabitans flavidus</name>
    <dbReference type="NCBI Taxonomy" id="569882"/>
    <lineage>
        <taxon>Bacteria</taxon>
        <taxon>Pseudomonadati</taxon>
        <taxon>Pseudomonadota</taxon>
        <taxon>Alphaproteobacteria</taxon>
        <taxon>Rhodobacterales</taxon>
        <taxon>Roseobacteraceae</taxon>
        <taxon>Salinihabitans</taxon>
    </lineage>
</organism>
<protein>
    <submittedName>
        <fullName evidence="4">2-polyprenyl-6-methoxyphenol hydroxylase</fullName>
    </submittedName>
</protein>
<dbReference type="SUPFAM" id="SSF54373">
    <property type="entry name" value="FAD-linked reductases, C-terminal domain"/>
    <property type="match status" value="1"/>
</dbReference>
<dbReference type="GO" id="GO:0071949">
    <property type="term" value="F:FAD binding"/>
    <property type="evidence" value="ECO:0007669"/>
    <property type="project" value="InterPro"/>
</dbReference>
<dbReference type="PRINTS" id="PR00420">
    <property type="entry name" value="RNGMNOXGNASE"/>
</dbReference>
<evidence type="ECO:0000313" key="4">
    <source>
        <dbReference type="EMBL" id="SEO33246.1"/>
    </source>
</evidence>
<keyword evidence="2" id="KW-0503">Monooxygenase</keyword>
<keyword evidence="5" id="KW-1185">Reference proteome</keyword>
<dbReference type="GO" id="GO:0004497">
    <property type="term" value="F:monooxygenase activity"/>
    <property type="evidence" value="ECO:0007669"/>
    <property type="project" value="UniProtKB-KW"/>
</dbReference>
<dbReference type="STRING" id="569882.SAMN04490248_1049"/>